<dbReference type="PROSITE" id="PS00478">
    <property type="entry name" value="LIM_DOMAIN_1"/>
    <property type="match status" value="1"/>
</dbReference>
<evidence type="ECO:0000313" key="7">
    <source>
        <dbReference type="Proteomes" id="UP001497512"/>
    </source>
</evidence>
<evidence type="ECO:0000256" key="2">
    <source>
        <dbReference type="ARBA" id="ARBA00022833"/>
    </source>
</evidence>
<protein>
    <recommendedName>
        <fullName evidence="5">LIM zinc-binding domain-containing protein</fullName>
    </recommendedName>
</protein>
<dbReference type="PROSITE" id="PS50023">
    <property type="entry name" value="LIM_DOMAIN_2"/>
    <property type="match status" value="1"/>
</dbReference>
<dbReference type="SUPFAM" id="SSF57716">
    <property type="entry name" value="Glucocorticoid receptor-like (DNA-binding domain)"/>
    <property type="match status" value="2"/>
</dbReference>
<dbReference type="CDD" id="cd08368">
    <property type="entry name" value="LIM"/>
    <property type="match status" value="1"/>
</dbReference>
<evidence type="ECO:0000256" key="4">
    <source>
        <dbReference type="SAM" id="MobiDB-lite"/>
    </source>
</evidence>
<evidence type="ECO:0000256" key="3">
    <source>
        <dbReference type="PROSITE-ProRule" id="PRU00125"/>
    </source>
</evidence>
<evidence type="ECO:0000259" key="5">
    <source>
        <dbReference type="PROSITE" id="PS50023"/>
    </source>
</evidence>
<dbReference type="Proteomes" id="UP001497512">
    <property type="component" value="Chromosome 19"/>
</dbReference>
<dbReference type="EMBL" id="OZ019911">
    <property type="protein sequence ID" value="CAK9213239.1"/>
    <property type="molecule type" value="Genomic_DNA"/>
</dbReference>
<evidence type="ECO:0000256" key="1">
    <source>
        <dbReference type="ARBA" id="ARBA00022723"/>
    </source>
</evidence>
<feature type="region of interest" description="Disordered" evidence="4">
    <location>
        <begin position="1"/>
        <end position="113"/>
    </location>
</feature>
<dbReference type="InterPro" id="IPR001781">
    <property type="entry name" value="Znf_LIM"/>
</dbReference>
<organism evidence="6 7">
    <name type="scientific">Sphagnum troendelagicum</name>
    <dbReference type="NCBI Taxonomy" id="128251"/>
    <lineage>
        <taxon>Eukaryota</taxon>
        <taxon>Viridiplantae</taxon>
        <taxon>Streptophyta</taxon>
        <taxon>Embryophyta</taxon>
        <taxon>Bryophyta</taxon>
        <taxon>Sphagnophytina</taxon>
        <taxon>Sphagnopsida</taxon>
        <taxon>Sphagnales</taxon>
        <taxon>Sphagnaceae</taxon>
        <taxon>Sphagnum</taxon>
    </lineage>
</organism>
<keyword evidence="3" id="KW-0440">LIM domain</keyword>
<keyword evidence="7" id="KW-1185">Reference proteome</keyword>
<proteinExistence type="predicted"/>
<keyword evidence="2 3" id="KW-0862">Zinc</keyword>
<feature type="domain" description="LIM zinc-binding" evidence="5">
    <location>
        <begin position="116"/>
        <end position="176"/>
    </location>
</feature>
<gene>
    <name evidence="6" type="ORF">CSSPTR1EN2_LOCUS11637</name>
</gene>
<dbReference type="InterPro" id="IPR022087">
    <property type="entry name" value="DA1-like_dom"/>
</dbReference>
<dbReference type="SMART" id="SM00132">
    <property type="entry name" value="LIM"/>
    <property type="match status" value="1"/>
</dbReference>
<name>A0ABP0U6G5_9BRYO</name>
<dbReference type="PANTHER" id="PTHR24209">
    <property type="entry name" value="PROTEIN DA1-RELATED 2"/>
    <property type="match status" value="1"/>
</dbReference>
<dbReference type="Gene3D" id="2.10.110.10">
    <property type="entry name" value="Cysteine Rich Protein"/>
    <property type="match status" value="2"/>
</dbReference>
<dbReference type="Pfam" id="PF12315">
    <property type="entry name" value="DA1-like"/>
    <property type="match status" value="1"/>
</dbReference>
<dbReference type="CDD" id="cd09396">
    <property type="entry name" value="LIM_DA1"/>
    <property type="match status" value="1"/>
</dbReference>
<sequence length="471" mass="52772">MKWFDKLFKRSGSSPDDDDGEAGVHVHGHHFSHNGPHLFSKQGPRRNNEGTFYTNDGLAAGSSDLQSTAGTGERPPPNVNDEQLARAMQERQKVESRPTSENNHPPQHAPGAVPSSNCAGCNQPLGYGQFLSCLGKNWHPNCFCCGRCNKPISESEFSVQGDVAYHRECYKELFNPKCEVCHDFIPTNAAGMIEFRSHPFWNQKYCPKHEQDGTARCASCDRLQATDVQYARLEDGRTLCPECHETAILDTKACQPLYHDVLKFYEKQGLKIHQEIPMMLVERSALNTALESEKTGHAHTAETRGLCVSQEQTITTIFGRTPSTPVSLFTQPQKQERHCEVTAILVLYGLPRLLTGSILAHELMHAWLRLDGGFSNLQSDVDEGISQVMAHIWLTGELENMRSKKSVFSLASKRSQDHDAIQARLGEFYLHQIETDSSPVYGEGFRKGYAAVRQFGLARTLEHLRQTKNFS</sequence>
<dbReference type="InterPro" id="IPR045218">
    <property type="entry name" value="DA1-like"/>
</dbReference>
<dbReference type="Pfam" id="PF00412">
    <property type="entry name" value="LIM"/>
    <property type="match status" value="1"/>
</dbReference>
<dbReference type="PANTHER" id="PTHR24209:SF7">
    <property type="entry name" value="PROTEIN DA1-RELATED 2"/>
    <property type="match status" value="1"/>
</dbReference>
<accession>A0ABP0U6G5</accession>
<evidence type="ECO:0000313" key="6">
    <source>
        <dbReference type="EMBL" id="CAK9213239.1"/>
    </source>
</evidence>
<reference evidence="6" key="1">
    <citation type="submission" date="2024-02" db="EMBL/GenBank/DDBJ databases">
        <authorList>
            <consortium name="ELIXIR-Norway"/>
            <consortium name="Elixir Norway"/>
        </authorList>
    </citation>
    <scope>NUCLEOTIDE SEQUENCE</scope>
</reference>
<feature type="compositionally biased region" description="Basic and acidic residues" evidence="4">
    <location>
        <begin position="88"/>
        <end position="98"/>
    </location>
</feature>
<keyword evidence="1 3" id="KW-0479">Metal-binding</keyword>